<dbReference type="EC" id="1.1.1.-" evidence="4"/>
<dbReference type="GO" id="GO:0016491">
    <property type="term" value="F:oxidoreductase activity"/>
    <property type="evidence" value="ECO:0007669"/>
    <property type="project" value="UniProtKB-KW"/>
</dbReference>
<gene>
    <name evidence="4" type="primary">yhdN_1</name>
    <name evidence="4" type="ORF">MOBUDSM44075_01206</name>
    <name evidence="3" type="ORF">WN67_08625</name>
</gene>
<sequence>MDYRQVGSSGLAVSELSFGAATFGAYGDFFGAWGDTGVDEARAMVDLCLESGITLFDTADVYSAGRSEEVLGCALEGRRDEVLISTKAALPTGDGPADAGTSRGRLIGAVEHALRRLKTDRIDLFQLHAFDAFTPVEEVLGTLETLVDHGKIRYTGVSNFAGWQLMKSLAAADAAHQPRHVAHQVYYSLIGRDYEWELMPLGLDQGVGALVWSPLGWGRLTGRIRRDSPLPPVSRLHKTADAGPPVDDALLFDVVDELGVIAGETGKTIAQVALNWLLRRPTVSSVIIGARNARQLSENLGAVGWALDDEHIARLDAVSQRDQPYPHFPYYRQDGFARVNPPLFPASAT</sequence>
<dbReference type="Proteomes" id="UP000034150">
    <property type="component" value="Unassembled WGS sequence"/>
</dbReference>
<evidence type="ECO:0000259" key="2">
    <source>
        <dbReference type="Pfam" id="PF00248"/>
    </source>
</evidence>
<dbReference type="Proteomes" id="UP000036313">
    <property type="component" value="Unassembled WGS sequence"/>
</dbReference>
<reference evidence="4 6" key="1">
    <citation type="journal article" date="2015" name="Genome Biol. Evol.">
        <title>Characterization of Three Mycobacterium spp. with Potential Use in Bioremediation by Genome Sequencing and Comparative Genomics.</title>
        <authorList>
            <person name="Das S."/>
            <person name="Pettersson B.M."/>
            <person name="Behra P.R."/>
            <person name="Ramesh M."/>
            <person name="Dasgupta S."/>
            <person name="Bhattacharya A."/>
            <person name="Kirsebom L.A."/>
        </authorList>
    </citation>
    <scope>NUCLEOTIDE SEQUENCE [LARGE SCALE GENOMIC DNA]</scope>
    <source>
        <strain evidence="4 6">DSM 44075</strain>
    </source>
</reference>
<dbReference type="PANTHER" id="PTHR43364">
    <property type="entry name" value="NADH-SPECIFIC METHYLGLYOXAL REDUCTASE-RELATED"/>
    <property type="match status" value="1"/>
</dbReference>
<dbReference type="OrthoDB" id="9768793at2"/>
<name>A0A0J6WE95_9MYCO</name>
<dbReference type="InterPro" id="IPR036812">
    <property type="entry name" value="NAD(P)_OxRdtase_dom_sf"/>
</dbReference>
<evidence type="ECO:0000313" key="4">
    <source>
        <dbReference type="EMBL" id="KMO80072.1"/>
    </source>
</evidence>
<evidence type="ECO:0000313" key="3">
    <source>
        <dbReference type="EMBL" id="KKF02435.1"/>
    </source>
</evidence>
<dbReference type="EMBL" id="LAUZ02000030">
    <property type="protein sequence ID" value="KKF02435.1"/>
    <property type="molecule type" value="Genomic_DNA"/>
</dbReference>
<dbReference type="PATRIC" id="fig|1807.13.peg.2927"/>
<accession>A0A0J6WE95</accession>
<protein>
    <submittedName>
        <fullName evidence="3">Aldo/keto reductase</fullName>
    </submittedName>
    <submittedName>
        <fullName evidence="4">General stress protein 69</fullName>
        <ecNumber evidence="4">1.1.1.-</ecNumber>
    </submittedName>
</protein>
<reference evidence="3 5" key="2">
    <citation type="submission" date="2015-04" db="EMBL/GenBank/DDBJ databases">
        <title>Genome sequence of Mycobacterium obuense UC1.</title>
        <authorList>
            <person name="Greninger A.L."/>
            <person name="Cunningham G."/>
            <person name="Chiu C.Y."/>
            <person name="Miller S."/>
        </authorList>
    </citation>
    <scope>NUCLEOTIDE SEQUENCE [LARGE SCALE GENOMIC DNA]</scope>
    <source>
        <strain evidence="3 5">UC1</strain>
    </source>
</reference>
<dbReference type="STRING" id="1807.MOBUDSM44075_01206"/>
<dbReference type="AlphaFoldDB" id="A0A0J6WE95"/>
<organism evidence="4 6">
    <name type="scientific">Mycolicibacterium obuense</name>
    <dbReference type="NCBI Taxonomy" id="1807"/>
    <lineage>
        <taxon>Bacteria</taxon>
        <taxon>Bacillati</taxon>
        <taxon>Actinomycetota</taxon>
        <taxon>Actinomycetes</taxon>
        <taxon>Mycobacteriales</taxon>
        <taxon>Mycobacteriaceae</taxon>
        <taxon>Mycolicibacterium</taxon>
    </lineage>
</organism>
<evidence type="ECO:0000256" key="1">
    <source>
        <dbReference type="ARBA" id="ARBA00023002"/>
    </source>
</evidence>
<dbReference type="GO" id="GO:0005829">
    <property type="term" value="C:cytosol"/>
    <property type="evidence" value="ECO:0007669"/>
    <property type="project" value="UniProtKB-ARBA"/>
</dbReference>
<dbReference type="PANTHER" id="PTHR43364:SF18">
    <property type="entry name" value="OXIDOREDUCTASE"/>
    <property type="match status" value="1"/>
</dbReference>
<proteinExistence type="predicted"/>
<dbReference type="InterPro" id="IPR050523">
    <property type="entry name" value="AKR_Detox_Biosynth"/>
</dbReference>
<feature type="domain" description="NADP-dependent oxidoreductase" evidence="2">
    <location>
        <begin position="29"/>
        <end position="319"/>
    </location>
</feature>
<evidence type="ECO:0000313" key="5">
    <source>
        <dbReference type="Proteomes" id="UP000034150"/>
    </source>
</evidence>
<evidence type="ECO:0000313" key="6">
    <source>
        <dbReference type="Proteomes" id="UP000036313"/>
    </source>
</evidence>
<keyword evidence="5" id="KW-1185">Reference proteome</keyword>
<keyword evidence="1 4" id="KW-0560">Oxidoreductase</keyword>
<comment type="caution">
    <text evidence="4">The sequence shown here is derived from an EMBL/GenBank/DDBJ whole genome shotgun (WGS) entry which is preliminary data.</text>
</comment>
<dbReference type="Gene3D" id="3.20.20.100">
    <property type="entry name" value="NADP-dependent oxidoreductase domain"/>
    <property type="match status" value="1"/>
</dbReference>
<dbReference type="RefSeq" id="WP_046362602.1">
    <property type="nucleotide sequence ID" value="NZ_JYNU01000006.1"/>
</dbReference>
<dbReference type="SUPFAM" id="SSF51430">
    <property type="entry name" value="NAD(P)-linked oxidoreductase"/>
    <property type="match status" value="1"/>
</dbReference>
<dbReference type="Pfam" id="PF00248">
    <property type="entry name" value="Aldo_ket_red"/>
    <property type="match status" value="1"/>
</dbReference>
<dbReference type="CDD" id="cd19091">
    <property type="entry name" value="AKR_PsAKR"/>
    <property type="match status" value="1"/>
</dbReference>
<dbReference type="FunFam" id="3.20.20.100:FF:000004">
    <property type="entry name" value="Oxidoreductase, aldo/keto reductase"/>
    <property type="match status" value="1"/>
</dbReference>
<dbReference type="EMBL" id="JYNU01000006">
    <property type="protein sequence ID" value="KMO80072.1"/>
    <property type="molecule type" value="Genomic_DNA"/>
</dbReference>
<dbReference type="InterPro" id="IPR023210">
    <property type="entry name" value="NADP_OxRdtase_dom"/>
</dbReference>